<evidence type="ECO:0000256" key="11">
    <source>
        <dbReference type="ARBA" id="ARBA00047944"/>
    </source>
</evidence>
<dbReference type="Proteomes" id="UP000235682">
    <property type="component" value="Unassembled WGS sequence"/>
</dbReference>
<evidence type="ECO:0000313" key="14">
    <source>
        <dbReference type="EMBL" id="PMC58608.1"/>
    </source>
</evidence>
<dbReference type="NCBIfam" id="NF008691">
    <property type="entry name" value="PRK11713.1-4"/>
    <property type="match status" value="1"/>
</dbReference>
<dbReference type="InterPro" id="IPR029028">
    <property type="entry name" value="Alpha/beta_knot_MTases"/>
</dbReference>
<dbReference type="EC" id="2.1.1.193" evidence="3 12"/>
<evidence type="ECO:0000256" key="12">
    <source>
        <dbReference type="PIRNR" id="PIRNR015601"/>
    </source>
</evidence>
<keyword evidence="7 12" id="KW-0489">Methyltransferase</keyword>
<evidence type="ECO:0000256" key="9">
    <source>
        <dbReference type="ARBA" id="ARBA00022691"/>
    </source>
</evidence>
<keyword evidence="9 12" id="KW-0949">S-adenosyl-L-methionine</keyword>
<name>A0A1G8JHJ5_9LACT</name>
<dbReference type="GO" id="GO:0070042">
    <property type="term" value="F:rRNA (uridine-N3-)-methyltransferase activity"/>
    <property type="evidence" value="ECO:0007669"/>
    <property type="project" value="TreeGrafter"/>
</dbReference>
<evidence type="ECO:0000256" key="10">
    <source>
        <dbReference type="ARBA" id="ARBA00025699"/>
    </source>
</evidence>
<dbReference type="Gene3D" id="3.40.1280.10">
    <property type="match status" value="1"/>
</dbReference>
<dbReference type="InterPro" id="IPR046886">
    <property type="entry name" value="RsmE_MTase_dom"/>
</dbReference>
<dbReference type="Pfam" id="PF04452">
    <property type="entry name" value="Methyltrans_RNA"/>
    <property type="match status" value="1"/>
</dbReference>
<comment type="catalytic activity">
    <reaction evidence="11 12">
        <text>uridine(1498) in 16S rRNA + S-adenosyl-L-methionine = N(3)-methyluridine(1498) in 16S rRNA + S-adenosyl-L-homocysteine + H(+)</text>
        <dbReference type="Rhea" id="RHEA:42920"/>
        <dbReference type="Rhea" id="RHEA-COMP:10283"/>
        <dbReference type="Rhea" id="RHEA-COMP:10284"/>
        <dbReference type="ChEBI" id="CHEBI:15378"/>
        <dbReference type="ChEBI" id="CHEBI:57856"/>
        <dbReference type="ChEBI" id="CHEBI:59789"/>
        <dbReference type="ChEBI" id="CHEBI:65315"/>
        <dbReference type="ChEBI" id="CHEBI:74502"/>
        <dbReference type="EC" id="2.1.1.193"/>
    </reaction>
</comment>
<reference evidence="14 15" key="1">
    <citation type="submission" date="2017-09" db="EMBL/GenBank/DDBJ databases">
        <title>Bacterial strain isolated from the female urinary microbiota.</title>
        <authorList>
            <person name="Thomas-White K."/>
            <person name="Kumar N."/>
            <person name="Forster S."/>
            <person name="Putonti C."/>
            <person name="Lawley T."/>
            <person name="Wolfe A.J."/>
        </authorList>
    </citation>
    <scope>NUCLEOTIDE SEQUENCE [LARGE SCALE GENOMIC DNA]</scope>
    <source>
        <strain evidence="14 15">UMB0852</strain>
    </source>
</reference>
<dbReference type="PANTHER" id="PTHR30027">
    <property type="entry name" value="RIBOSOMAL RNA SMALL SUBUNIT METHYLTRANSFERASE E"/>
    <property type="match status" value="1"/>
</dbReference>
<evidence type="ECO:0000256" key="1">
    <source>
        <dbReference type="ARBA" id="ARBA00004496"/>
    </source>
</evidence>
<evidence type="ECO:0000256" key="7">
    <source>
        <dbReference type="ARBA" id="ARBA00022603"/>
    </source>
</evidence>
<evidence type="ECO:0000256" key="8">
    <source>
        <dbReference type="ARBA" id="ARBA00022679"/>
    </source>
</evidence>
<organism evidence="14 15">
    <name type="scientific">Dolosicoccus paucivorans</name>
    <dbReference type="NCBI Taxonomy" id="84521"/>
    <lineage>
        <taxon>Bacteria</taxon>
        <taxon>Bacillati</taxon>
        <taxon>Bacillota</taxon>
        <taxon>Bacilli</taxon>
        <taxon>Lactobacillales</taxon>
        <taxon>Aerococcaceae</taxon>
        <taxon>Dolosicoccus</taxon>
    </lineage>
</organism>
<dbReference type="GO" id="GO:0005737">
    <property type="term" value="C:cytoplasm"/>
    <property type="evidence" value="ECO:0007669"/>
    <property type="project" value="UniProtKB-SubCell"/>
</dbReference>
<proteinExistence type="inferred from homology"/>
<comment type="function">
    <text evidence="10 12">Specifically methylates the N3 position of the uracil ring of uridine 1498 (m3U1498) in 16S rRNA. Acts on the fully assembled 30S ribosomal subunit.</text>
</comment>
<evidence type="ECO:0000256" key="6">
    <source>
        <dbReference type="ARBA" id="ARBA00022552"/>
    </source>
</evidence>
<dbReference type="SUPFAM" id="SSF75217">
    <property type="entry name" value="alpha/beta knot"/>
    <property type="match status" value="1"/>
</dbReference>
<comment type="caution">
    <text evidence="14">The sequence shown here is derived from an EMBL/GenBank/DDBJ whole genome shotgun (WGS) entry which is preliminary data.</text>
</comment>
<dbReference type="NCBIfam" id="TIGR00046">
    <property type="entry name" value="RsmE family RNA methyltransferase"/>
    <property type="match status" value="1"/>
</dbReference>
<dbReference type="OrthoDB" id="9815641at2"/>
<dbReference type="InterPro" id="IPR006700">
    <property type="entry name" value="RsmE"/>
</dbReference>
<keyword evidence="6 12" id="KW-0698">rRNA processing</keyword>
<evidence type="ECO:0000256" key="5">
    <source>
        <dbReference type="ARBA" id="ARBA00022490"/>
    </source>
</evidence>
<dbReference type="STRING" id="84521.SAMN04487994_100512"/>
<dbReference type="EMBL" id="PNHE01000009">
    <property type="protein sequence ID" value="PMC58608.1"/>
    <property type="molecule type" value="Genomic_DNA"/>
</dbReference>
<keyword evidence="5 12" id="KW-0963">Cytoplasm</keyword>
<dbReference type="AlphaFoldDB" id="A0A1G8JHJ5"/>
<accession>A0A1G8JHJ5</accession>
<evidence type="ECO:0000256" key="2">
    <source>
        <dbReference type="ARBA" id="ARBA00005528"/>
    </source>
</evidence>
<dbReference type="GO" id="GO:0070475">
    <property type="term" value="P:rRNA base methylation"/>
    <property type="evidence" value="ECO:0007669"/>
    <property type="project" value="TreeGrafter"/>
</dbReference>
<dbReference type="InterPro" id="IPR029026">
    <property type="entry name" value="tRNA_m1G_MTases_N"/>
</dbReference>
<dbReference type="PANTHER" id="PTHR30027:SF3">
    <property type="entry name" value="16S RRNA (URACIL(1498)-N(3))-METHYLTRANSFERASE"/>
    <property type="match status" value="1"/>
</dbReference>
<evidence type="ECO:0000256" key="4">
    <source>
        <dbReference type="ARBA" id="ARBA00013673"/>
    </source>
</evidence>
<comment type="similarity">
    <text evidence="2 12">Belongs to the RNA methyltransferase RsmE family.</text>
</comment>
<keyword evidence="8 12" id="KW-0808">Transferase</keyword>
<dbReference type="CDD" id="cd18084">
    <property type="entry name" value="RsmE-like"/>
    <property type="match status" value="1"/>
</dbReference>
<evidence type="ECO:0000259" key="13">
    <source>
        <dbReference type="Pfam" id="PF04452"/>
    </source>
</evidence>
<keyword evidence="15" id="KW-1185">Reference proteome</keyword>
<dbReference type="InterPro" id="IPR015947">
    <property type="entry name" value="PUA-like_sf"/>
</dbReference>
<dbReference type="SUPFAM" id="SSF88697">
    <property type="entry name" value="PUA domain-like"/>
    <property type="match status" value="1"/>
</dbReference>
<feature type="domain" description="Ribosomal RNA small subunit methyltransferase E methyltransferase" evidence="13">
    <location>
        <begin position="75"/>
        <end position="244"/>
    </location>
</feature>
<evidence type="ECO:0000313" key="15">
    <source>
        <dbReference type="Proteomes" id="UP000235682"/>
    </source>
</evidence>
<comment type="subcellular location">
    <subcellularLocation>
        <location evidence="1 12">Cytoplasm</location>
    </subcellularLocation>
</comment>
<protein>
    <recommendedName>
        <fullName evidence="4 12">Ribosomal RNA small subunit methyltransferase E</fullName>
        <ecNumber evidence="3 12">2.1.1.193</ecNumber>
    </recommendedName>
</protein>
<sequence length="256" mass="29135">MQRYFIPESSVTVGETMILDQEISHHMLKVMRNQVKESVYLVSAEQMLYEAVLIEEVDKKAKVKIKQQLATPSTELPINVTIACGLSKNDKLDWIVQKGTECGMSAFIPIALQRDVVKWPAKKVTQRIERLQKIAKEAAQQSYRLKVPKVDSYTSFKQLLDLSKEYDHLFVAYEETAKNNELKTLLVAHESLRFDDKVLVVFGSEGGFNPTEITQLEEVGFIPIGLGPRILRAETAPIYYLATLSYISEMMNKPFT</sequence>
<dbReference type="RefSeq" id="WP_092084200.1">
    <property type="nucleotide sequence ID" value="NZ_FNEL01000005.1"/>
</dbReference>
<dbReference type="PIRSF" id="PIRSF015601">
    <property type="entry name" value="MTase_slr0722"/>
    <property type="match status" value="1"/>
</dbReference>
<gene>
    <name evidence="14" type="ORF">CJ205_03235</name>
</gene>
<evidence type="ECO:0000256" key="3">
    <source>
        <dbReference type="ARBA" id="ARBA00012328"/>
    </source>
</evidence>